<proteinExistence type="predicted"/>
<keyword evidence="2" id="KW-1185">Reference proteome</keyword>
<dbReference type="NCBIfam" id="NF003814">
    <property type="entry name" value="PRK05406.1-3"/>
    <property type="match status" value="1"/>
</dbReference>
<dbReference type="Proteomes" id="UP000600139">
    <property type="component" value="Unassembled WGS sequence"/>
</dbReference>
<accession>A0A934QY59</accession>
<dbReference type="PANTHER" id="PTHR30292">
    <property type="entry name" value="UNCHARACTERIZED PROTEIN YBGL-RELATED"/>
    <property type="match status" value="1"/>
</dbReference>
<sequence length="239" mass="25186">MTVMRWIDLNADLGEGGSEDEALIGLVSSANIACGGHAGDEETMRRSIRWAKEAGVAIGAHPGYKDPEHFGRRAMVLPLENITELVAEQVGKLAALAAEEGAELHHVKPHGALYHQAGRDAALAAAVVEGILKVSPGLILFAQPGSELAQAAERAGVKICTEGFADRRYRDDGTLMPRGEPGAVIKEVNEAVEQAMALVSEGRMQTLCIHGDGTTAAGILSELRRTLEAAGVTVRPAVR</sequence>
<comment type="caution">
    <text evidence="1">The sequence shown here is derived from an EMBL/GenBank/DDBJ whole genome shotgun (WGS) entry which is preliminary data.</text>
</comment>
<dbReference type="Pfam" id="PF03746">
    <property type="entry name" value="LamB_YcsF"/>
    <property type="match status" value="1"/>
</dbReference>
<dbReference type="Gene3D" id="3.20.20.370">
    <property type="entry name" value="Glycoside hydrolase/deacetylase"/>
    <property type="match status" value="1"/>
</dbReference>
<evidence type="ECO:0000313" key="2">
    <source>
        <dbReference type="Proteomes" id="UP000600139"/>
    </source>
</evidence>
<dbReference type="RefSeq" id="WP_200349797.1">
    <property type="nucleotide sequence ID" value="NZ_JAENIK010000004.1"/>
</dbReference>
<dbReference type="CDD" id="cd10787">
    <property type="entry name" value="LamB_YcsF_like"/>
    <property type="match status" value="1"/>
</dbReference>
<reference evidence="1" key="1">
    <citation type="submission" date="2021-01" db="EMBL/GenBank/DDBJ databases">
        <title>Modified the classification status of verrucomicrobia.</title>
        <authorList>
            <person name="Feng X."/>
        </authorList>
    </citation>
    <scope>NUCLEOTIDE SEQUENCE</scope>
    <source>
        <strain evidence="1">JCM 18052</strain>
    </source>
</reference>
<name>A0A934QY59_9BACT</name>
<gene>
    <name evidence="1" type="ORF">JIN84_04430</name>
</gene>
<dbReference type="PANTHER" id="PTHR30292:SF0">
    <property type="entry name" value="5-OXOPROLINASE SUBUNIT A"/>
    <property type="match status" value="1"/>
</dbReference>
<dbReference type="SUPFAM" id="SSF88713">
    <property type="entry name" value="Glycoside hydrolase/deacetylase"/>
    <property type="match status" value="1"/>
</dbReference>
<organism evidence="1 2">
    <name type="scientific">Luteolibacter yonseiensis</name>
    <dbReference type="NCBI Taxonomy" id="1144680"/>
    <lineage>
        <taxon>Bacteria</taxon>
        <taxon>Pseudomonadati</taxon>
        <taxon>Verrucomicrobiota</taxon>
        <taxon>Verrucomicrobiia</taxon>
        <taxon>Verrucomicrobiales</taxon>
        <taxon>Verrucomicrobiaceae</taxon>
        <taxon>Luteolibacter</taxon>
    </lineage>
</organism>
<dbReference type="GO" id="GO:0005975">
    <property type="term" value="P:carbohydrate metabolic process"/>
    <property type="evidence" value="ECO:0007669"/>
    <property type="project" value="InterPro"/>
</dbReference>
<protein>
    <submittedName>
        <fullName evidence="1">LamB/YcsF family protein</fullName>
    </submittedName>
</protein>
<dbReference type="AlphaFoldDB" id="A0A934QY59"/>
<dbReference type="InterPro" id="IPR005501">
    <property type="entry name" value="LamB/YcsF/PxpA-like"/>
</dbReference>
<evidence type="ECO:0000313" key="1">
    <source>
        <dbReference type="EMBL" id="MBK1814848.1"/>
    </source>
</evidence>
<dbReference type="EMBL" id="JAENIK010000004">
    <property type="protein sequence ID" value="MBK1814848.1"/>
    <property type="molecule type" value="Genomic_DNA"/>
</dbReference>
<dbReference type="InterPro" id="IPR011330">
    <property type="entry name" value="Glyco_hydro/deAcase_b/a-brl"/>
</dbReference>